<comment type="cofactor">
    <cofactor evidence="1">
        <name>thiamine diphosphate</name>
        <dbReference type="ChEBI" id="CHEBI:58937"/>
    </cofactor>
</comment>
<dbReference type="PANTHER" id="PTHR43452">
    <property type="entry name" value="PYRUVATE DECARBOXYLASE"/>
    <property type="match status" value="1"/>
</dbReference>
<dbReference type="EMBL" id="JAWMWH010000003">
    <property type="protein sequence ID" value="MEJ6400880.1"/>
    <property type="molecule type" value="Genomic_DNA"/>
</dbReference>
<keyword evidence="6" id="KW-0786">Thiamine pyrophosphate</keyword>
<evidence type="ECO:0000256" key="3">
    <source>
        <dbReference type="ARBA" id="ARBA00022723"/>
    </source>
</evidence>
<proteinExistence type="inferred from homology"/>
<gene>
    <name evidence="8" type="ORF">R4146_06950</name>
</gene>
<protein>
    <submittedName>
        <fullName evidence="8">Uncharacterized protein</fullName>
    </submittedName>
</protein>
<evidence type="ECO:0000256" key="2">
    <source>
        <dbReference type="ARBA" id="ARBA00007812"/>
    </source>
</evidence>
<evidence type="ECO:0000256" key="1">
    <source>
        <dbReference type="ARBA" id="ARBA00001964"/>
    </source>
</evidence>
<dbReference type="RefSeq" id="WP_339960735.1">
    <property type="nucleotide sequence ID" value="NZ_JAWMWH010000003.1"/>
</dbReference>
<reference evidence="8 9" key="1">
    <citation type="submission" date="2023-10" db="EMBL/GenBank/DDBJ databases">
        <title>Nicoliella lavandulae sp. nov. isolated from Lavandula angustifolia flowers.</title>
        <authorList>
            <person name="Alcantara C."/>
            <person name="Zuniga M."/>
            <person name="Landete J.M."/>
            <person name="Monedero V."/>
        </authorList>
    </citation>
    <scope>NUCLEOTIDE SEQUENCE [LARGE SCALE GENOMIC DNA]</scope>
    <source>
        <strain evidence="8 9">Es01</strain>
    </source>
</reference>
<organism evidence="8 9">
    <name type="scientific">Nicoliella lavandulae</name>
    <dbReference type="NCBI Taxonomy" id="3082954"/>
    <lineage>
        <taxon>Bacteria</taxon>
        <taxon>Bacillati</taxon>
        <taxon>Bacillota</taxon>
        <taxon>Bacilli</taxon>
        <taxon>Lactobacillales</taxon>
        <taxon>Lactobacillaceae</taxon>
        <taxon>Nicoliella</taxon>
    </lineage>
</organism>
<dbReference type="InterPro" id="IPR012110">
    <property type="entry name" value="PDC/IPDC-like"/>
</dbReference>
<evidence type="ECO:0000256" key="7">
    <source>
        <dbReference type="ARBA" id="ARBA00023239"/>
    </source>
</evidence>
<evidence type="ECO:0000256" key="5">
    <source>
        <dbReference type="ARBA" id="ARBA00022842"/>
    </source>
</evidence>
<evidence type="ECO:0000313" key="9">
    <source>
        <dbReference type="Proteomes" id="UP001370590"/>
    </source>
</evidence>
<keyword evidence="3" id="KW-0479">Metal-binding</keyword>
<sequence>MFTQSFDSTNTIIISNEGATVFGQSKDYLTNYNSAATVKKLPILQINARTARLNGRNEVVALQTASDKKLTQDFYDQAISSFIQTGDTLVTEQGTSFSGLVPFTMLRGTQFIGQPLWGSIGYAFPAALGSQIADEDHRTILSTSEG</sequence>
<evidence type="ECO:0000256" key="4">
    <source>
        <dbReference type="ARBA" id="ARBA00022793"/>
    </source>
</evidence>
<dbReference type="Proteomes" id="UP001370590">
    <property type="component" value="Unassembled WGS sequence"/>
</dbReference>
<evidence type="ECO:0000313" key="8">
    <source>
        <dbReference type="EMBL" id="MEJ6400880.1"/>
    </source>
</evidence>
<keyword evidence="7" id="KW-0456">Lyase</keyword>
<dbReference type="Gene3D" id="3.40.50.970">
    <property type="match status" value="1"/>
</dbReference>
<dbReference type="PANTHER" id="PTHR43452:SF30">
    <property type="entry name" value="PYRUVATE DECARBOXYLASE ISOZYME 1-RELATED"/>
    <property type="match status" value="1"/>
</dbReference>
<keyword evidence="5" id="KW-0460">Magnesium</keyword>
<keyword evidence="4" id="KW-0210">Decarboxylase</keyword>
<accession>A0ABU8SLV0</accession>
<comment type="caution">
    <text evidence="8">The sequence shown here is derived from an EMBL/GenBank/DDBJ whole genome shotgun (WGS) entry which is preliminary data.</text>
</comment>
<comment type="similarity">
    <text evidence="2">Belongs to the TPP enzyme family.</text>
</comment>
<evidence type="ECO:0000256" key="6">
    <source>
        <dbReference type="ARBA" id="ARBA00023052"/>
    </source>
</evidence>
<dbReference type="SUPFAM" id="SSF52518">
    <property type="entry name" value="Thiamin diphosphate-binding fold (THDP-binding)"/>
    <property type="match status" value="1"/>
</dbReference>
<keyword evidence="9" id="KW-1185">Reference proteome</keyword>
<dbReference type="InterPro" id="IPR029061">
    <property type="entry name" value="THDP-binding"/>
</dbReference>
<name>A0ABU8SLV0_9LACO</name>